<evidence type="ECO:0000313" key="8">
    <source>
        <dbReference type="Proteomes" id="UP000821866"/>
    </source>
</evidence>
<gene>
    <name evidence="7" type="ORF">HPB51_018111</name>
</gene>
<dbReference type="InterPro" id="IPR036259">
    <property type="entry name" value="MFS_trans_sf"/>
</dbReference>
<proteinExistence type="predicted"/>
<dbReference type="SUPFAM" id="SSF103473">
    <property type="entry name" value="MFS general substrate transporter"/>
    <property type="match status" value="1"/>
</dbReference>
<dbReference type="VEuPathDB" id="VectorBase:LOC119182175"/>
<dbReference type="AlphaFoldDB" id="A0A9J6E2L5"/>
<reference evidence="7" key="1">
    <citation type="journal article" date="2020" name="Cell">
        <title>Large-Scale Comparative Analyses of Tick Genomes Elucidate Their Genetic Diversity and Vector Capacities.</title>
        <authorList>
            <consortium name="Tick Genome and Microbiome Consortium (TIGMIC)"/>
            <person name="Jia N."/>
            <person name="Wang J."/>
            <person name="Shi W."/>
            <person name="Du L."/>
            <person name="Sun Y."/>
            <person name="Zhan W."/>
            <person name="Jiang J.F."/>
            <person name="Wang Q."/>
            <person name="Zhang B."/>
            <person name="Ji P."/>
            <person name="Bell-Sakyi L."/>
            <person name="Cui X.M."/>
            <person name="Yuan T.T."/>
            <person name="Jiang B.G."/>
            <person name="Yang W.F."/>
            <person name="Lam T.T."/>
            <person name="Chang Q.C."/>
            <person name="Ding S.J."/>
            <person name="Wang X.J."/>
            <person name="Zhu J.G."/>
            <person name="Ruan X.D."/>
            <person name="Zhao L."/>
            <person name="Wei J.T."/>
            <person name="Ye R.Z."/>
            <person name="Que T.C."/>
            <person name="Du C.H."/>
            <person name="Zhou Y.H."/>
            <person name="Cheng J.X."/>
            <person name="Dai P.F."/>
            <person name="Guo W.B."/>
            <person name="Han X.H."/>
            <person name="Huang E.J."/>
            <person name="Li L.F."/>
            <person name="Wei W."/>
            <person name="Gao Y.C."/>
            <person name="Liu J.Z."/>
            <person name="Shao H.Z."/>
            <person name="Wang X."/>
            <person name="Wang C.C."/>
            <person name="Yang T.C."/>
            <person name="Huo Q.B."/>
            <person name="Li W."/>
            <person name="Chen H.Y."/>
            <person name="Chen S.E."/>
            <person name="Zhou L.G."/>
            <person name="Ni X.B."/>
            <person name="Tian J.H."/>
            <person name="Sheng Y."/>
            <person name="Liu T."/>
            <person name="Pan Y.S."/>
            <person name="Xia L.Y."/>
            <person name="Li J."/>
            <person name="Zhao F."/>
            <person name="Cao W.C."/>
        </authorList>
    </citation>
    <scope>NUCLEOTIDE SEQUENCE</scope>
    <source>
        <strain evidence="7">Rmic-2018</strain>
    </source>
</reference>
<feature type="transmembrane region" description="Helical" evidence="6">
    <location>
        <begin position="196"/>
        <end position="219"/>
    </location>
</feature>
<dbReference type="PANTHER" id="PTHR24064">
    <property type="entry name" value="SOLUTE CARRIER FAMILY 22 MEMBER"/>
    <property type="match status" value="1"/>
</dbReference>
<feature type="transmembrane region" description="Helical" evidence="6">
    <location>
        <begin position="228"/>
        <end position="248"/>
    </location>
</feature>
<dbReference type="GO" id="GO:0016020">
    <property type="term" value="C:membrane"/>
    <property type="evidence" value="ECO:0007669"/>
    <property type="project" value="UniProtKB-SubCell"/>
</dbReference>
<feature type="compositionally biased region" description="Polar residues" evidence="5">
    <location>
        <begin position="1"/>
        <end position="33"/>
    </location>
</feature>
<feature type="transmembrane region" description="Helical" evidence="6">
    <location>
        <begin position="254"/>
        <end position="275"/>
    </location>
</feature>
<evidence type="ECO:0000313" key="7">
    <source>
        <dbReference type="EMBL" id="KAH8028687.1"/>
    </source>
</evidence>
<dbReference type="Proteomes" id="UP000821866">
    <property type="component" value="Chromosome 4"/>
</dbReference>
<organism evidence="7 8">
    <name type="scientific">Rhipicephalus microplus</name>
    <name type="common">Cattle tick</name>
    <name type="synonym">Boophilus microplus</name>
    <dbReference type="NCBI Taxonomy" id="6941"/>
    <lineage>
        <taxon>Eukaryota</taxon>
        <taxon>Metazoa</taxon>
        <taxon>Ecdysozoa</taxon>
        <taxon>Arthropoda</taxon>
        <taxon>Chelicerata</taxon>
        <taxon>Arachnida</taxon>
        <taxon>Acari</taxon>
        <taxon>Parasitiformes</taxon>
        <taxon>Ixodida</taxon>
        <taxon>Ixodoidea</taxon>
        <taxon>Ixodidae</taxon>
        <taxon>Rhipicephalinae</taxon>
        <taxon>Rhipicephalus</taxon>
        <taxon>Boophilus</taxon>
    </lineage>
</organism>
<keyword evidence="3 6" id="KW-1133">Transmembrane helix</keyword>
<feature type="transmembrane region" description="Helical" evidence="6">
    <location>
        <begin position="172"/>
        <end position="190"/>
    </location>
</feature>
<feature type="region of interest" description="Disordered" evidence="5">
    <location>
        <begin position="479"/>
        <end position="498"/>
    </location>
</feature>
<sequence>MSDPRQSPDNAGSPQPSSPSITPDNVQENNVGGTTPATETTTVFSSPMDQILIFGHGRFQKRVLFCTALAFFAAVTHVRTPAILARPVDHWCKPPTDYAYMTVGEWKNASVPLEADDKTRSACLRYDPPLPYSEDFENRTEVPCDAGWDYDAGAVGAPLAGVAADAIGRRPVLCTCIFLVMFSGVSLAFARTVLAFAVLRVLLSASVSSVLVTSLVLLFEVTDTQHRALFCSLAMASPFFTAALYFELVYSLELSWYASQIAFMVPTGVLVLAVYMMDESPCWLLAVSNKRRAVQVLSWAARVNEVDPDVFNERLSELKAGLRKQREPQQASTPTDVSSPEREVHAMDLVIDQRLRKRTAVMLGCWFLSYAVFNLTTLRHGALSVLSLAQALIHVLRAPDHLLAGVVVSSMLVFDMCLIALYLFSAELYPTVVRVTGLAFGYASGRLGTARVHLRRRHQPGRTQGSSLRRGSRAAAVLGRDGDGAAGDHSAAAGQHDA</sequence>
<evidence type="ECO:0000256" key="4">
    <source>
        <dbReference type="ARBA" id="ARBA00023136"/>
    </source>
</evidence>
<dbReference type="Pfam" id="PF00083">
    <property type="entry name" value="Sugar_tr"/>
    <property type="match status" value="1"/>
</dbReference>
<feature type="compositionally biased region" description="Polar residues" evidence="5">
    <location>
        <begin position="328"/>
        <end position="338"/>
    </location>
</feature>
<keyword evidence="8" id="KW-1185">Reference proteome</keyword>
<keyword evidence="2 6" id="KW-0812">Transmembrane</keyword>
<accession>A0A9J6E2L5</accession>
<evidence type="ECO:0000256" key="1">
    <source>
        <dbReference type="ARBA" id="ARBA00004141"/>
    </source>
</evidence>
<feature type="transmembrane region" description="Helical" evidence="6">
    <location>
        <begin position="360"/>
        <end position="382"/>
    </location>
</feature>
<feature type="region of interest" description="Disordered" evidence="5">
    <location>
        <begin position="321"/>
        <end position="341"/>
    </location>
</feature>
<dbReference type="EMBL" id="JABSTU010000006">
    <property type="protein sequence ID" value="KAH8028687.1"/>
    <property type="molecule type" value="Genomic_DNA"/>
</dbReference>
<feature type="transmembrane region" description="Helical" evidence="6">
    <location>
        <begin position="402"/>
        <end position="424"/>
    </location>
</feature>
<keyword evidence="4 6" id="KW-0472">Membrane</keyword>
<evidence type="ECO:0000256" key="5">
    <source>
        <dbReference type="SAM" id="MobiDB-lite"/>
    </source>
</evidence>
<feature type="region of interest" description="Disordered" evidence="5">
    <location>
        <begin position="1"/>
        <end position="41"/>
    </location>
</feature>
<comment type="caution">
    <text evidence="7">The sequence shown here is derived from an EMBL/GenBank/DDBJ whole genome shotgun (WGS) entry which is preliminary data.</text>
</comment>
<evidence type="ECO:0000256" key="2">
    <source>
        <dbReference type="ARBA" id="ARBA00022692"/>
    </source>
</evidence>
<feature type="compositionally biased region" description="Low complexity" evidence="5">
    <location>
        <begin position="487"/>
        <end position="498"/>
    </location>
</feature>
<comment type="subcellular location">
    <subcellularLocation>
        <location evidence="1">Membrane</location>
        <topology evidence="1">Multi-pass membrane protein</topology>
    </subcellularLocation>
</comment>
<evidence type="ECO:0000256" key="3">
    <source>
        <dbReference type="ARBA" id="ARBA00022989"/>
    </source>
</evidence>
<dbReference type="Gene3D" id="1.20.1250.20">
    <property type="entry name" value="MFS general substrate transporter like domains"/>
    <property type="match status" value="1"/>
</dbReference>
<name>A0A9J6E2L5_RHIMP</name>
<protein>
    <submittedName>
        <fullName evidence="7">Uncharacterized protein</fullName>
    </submittedName>
</protein>
<dbReference type="InterPro" id="IPR005828">
    <property type="entry name" value="MFS_sugar_transport-like"/>
</dbReference>
<dbReference type="GO" id="GO:0022857">
    <property type="term" value="F:transmembrane transporter activity"/>
    <property type="evidence" value="ECO:0007669"/>
    <property type="project" value="InterPro"/>
</dbReference>
<reference evidence="7" key="2">
    <citation type="submission" date="2021-09" db="EMBL/GenBank/DDBJ databases">
        <authorList>
            <person name="Jia N."/>
            <person name="Wang J."/>
            <person name="Shi W."/>
            <person name="Du L."/>
            <person name="Sun Y."/>
            <person name="Zhan W."/>
            <person name="Jiang J."/>
            <person name="Wang Q."/>
            <person name="Zhang B."/>
            <person name="Ji P."/>
            <person name="Sakyi L.B."/>
            <person name="Cui X."/>
            <person name="Yuan T."/>
            <person name="Jiang B."/>
            <person name="Yang W."/>
            <person name="Lam T.T.-Y."/>
            <person name="Chang Q."/>
            <person name="Ding S."/>
            <person name="Wang X."/>
            <person name="Zhu J."/>
            <person name="Ruan X."/>
            <person name="Zhao L."/>
            <person name="Wei J."/>
            <person name="Que T."/>
            <person name="Du C."/>
            <person name="Cheng J."/>
            <person name="Dai P."/>
            <person name="Han X."/>
            <person name="Huang E."/>
            <person name="Gao Y."/>
            <person name="Liu J."/>
            <person name="Shao H."/>
            <person name="Ye R."/>
            <person name="Li L."/>
            <person name="Wei W."/>
            <person name="Wang X."/>
            <person name="Wang C."/>
            <person name="Huo Q."/>
            <person name="Li W."/>
            <person name="Guo W."/>
            <person name="Chen H."/>
            <person name="Chen S."/>
            <person name="Zhou L."/>
            <person name="Zhou L."/>
            <person name="Ni X."/>
            <person name="Tian J."/>
            <person name="Zhou Y."/>
            <person name="Sheng Y."/>
            <person name="Liu T."/>
            <person name="Pan Y."/>
            <person name="Xia L."/>
            <person name="Li J."/>
            <person name="Zhao F."/>
            <person name="Cao W."/>
        </authorList>
    </citation>
    <scope>NUCLEOTIDE SEQUENCE</scope>
    <source>
        <strain evidence="7">Rmic-2018</strain>
        <tissue evidence="7">Larvae</tissue>
    </source>
</reference>
<evidence type="ECO:0000256" key="6">
    <source>
        <dbReference type="SAM" id="Phobius"/>
    </source>
</evidence>